<name>A0ABX7P831_9BACT</name>
<accession>A0ABX7P831</accession>
<dbReference type="Proteomes" id="UP000662747">
    <property type="component" value="Chromosome"/>
</dbReference>
<keyword evidence="2" id="KW-1185">Reference proteome</keyword>
<dbReference type="PROSITE" id="PS51257">
    <property type="entry name" value="PROKAR_LIPOPROTEIN"/>
    <property type="match status" value="1"/>
</dbReference>
<dbReference type="RefSeq" id="WP_206728171.1">
    <property type="nucleotide sequence ID" value="NZ_CP071090.1"/>
</dbReference>
<evidence type="ECO:0008006" key="3">
    <source>
        <dbReference type="Google" id="ProtNLM"/>
    </source>
</evidence>
<proteinExistence type="predicted"/>
<evidence type="ECO:0000313" key="1">
    <source>
        <dbReference type="EMBL" id="QSQ26626.1"/>
    </source>
</evidence>
<organism evidence="1 2">
    <name type="scientific">Pyxidicoccus parkwayensis</name>
    <dbReference type="NCBI Taxonomy" id="2813578"/>
    <lineage>
        <taxon>Bacteria</taxon>
        <taxon>Pseudomonadati</taxon>
        <taxon>Myxococcota</taxon>
        <taxon>Myxococcia</taxon>
        <taxon>Myxococcales</taxon>
        <taxon>Cystobacterineae</taxon>
        <taxon>Myxococcaceae</taxon>
        <taxon>Pyxidicoccus</taxon>
    </lineage>
</organism>
<gene>
    <name evidence="1" type="ORF">JY651_17560</name>
</gene>
<reference evidence="1 2" key="1">
    <citation type="submission" date="2021-02" db="EMBL/GenBank/DDBJ databases">
        <title>De Novo genome assembly of isolated myxobacteria.</title>
        <authorList>
            <person name="Stevens D.C."/>
        </authorList>
    </citation>
    <scope>NUCLEOTIDE SEQUENCE [LARGE SCALE GENOMIC DNA]</scope>
    <source>
        <strain evidence="2">SCPEA02</strain>
    </source>
</reference>
<protein>
    <recommendedName>
        <fullName evidence="3">Lipoprotein</fullName>
    </recommendedName>
</protein>
<evidence type="ECO:0000313" key="2">
    <source>
        <dbReference type="Proteomes" id="UP000662747"/>
    </source>
</evidence>
<dbReference type="EMBL" id="CP071090">
    <property type="protein sequence ID" value="QSQ26626.1"/>
    <property type="molecule type" value="Genomic_DNA"/>
</dbReference>
<sequence length="97" mass="9826">MNSRRLKNSAFLSLLLGGLLVGCGGVSDSDPTSADESVGSTEAALCADGTCNCVAPDCDALNWTFCKGTGTATCSWVSGTACMTATCRCSGTRMICP</sequence>